<evidence type="ECO:0000256" key="1">
    <source>
        <dbReference type="ARBA" id="ARBA00005213"/>
    </source>
</evidence>
<name>A0A4R6XLN2_9GAMM</name>
<dbReference type="GO" id="GO:0016990">
    <property type="term" value="F:arginine deiminase activity"/>
    <property type="evidence" value="ECO:0007669"/>
    <property type="project" value="UniProtKB-EC"/>
</dbReference>
<sequence>MSEAKISNYSEIGKLNTVIIHEPGAEMENMTPETAHEVLYDDILTLDLALREHAQLSGVLNKVTENVLEFKTLLPDVLEDPKVKLDLLQDVCALHGHNELVDDLMSFDAADLSTQLFQGTLLKKNTLERYISPSRHAIPPLPNAFFTRDAVMCVYDKTIIGSMAHRVRLTEALLLKSIFNNHPKLKGQGFHFDGTKRKSEQLTIEGGDLLVIRDDLLVIGYSERTSARAIDRMAEKLSLGRENLDIVVVELPKIRATIHLDMIFTMLDVDTVMNFAPLITGAGKCKAFHLSCTNGKINYINEYSGLPKALRLFGLELNFVNCGGDNPFSQEREQWTSGANFFTFAPGHVIGYKHNKATLEALNKAGFEIVDANDIITDKVQLPKGKAAVAMDGSELSRGGGGCRCMTMPVHRDAVNW</sequence>
<organism evidence="7 8">
    <name type="scientific">Marinicella litoralis</name>
    <dbReference type="NCBI Taxonomy" id="644220"/>
    <lineage>
        <taxon>Bacteria</taxon>
        <taxon>Pseudomonadati</taxon>
        <taxon>Pseudomonadota</taxon>
        <taxon>Gammaproteobacteria</taxon>
        <taxon>Lysobacterales</taxon>
        <taxon>Marinicellaceae</taxon>
        <taxon>Marinicella</taxon>
    </lineage>
</organism>
<dbReference type="Gene3D" id="1.10.3930.10">
    <property type="entry name" value="Arginine deiminase"/>
    <property type="match status" value="1"/>
</dbReference>
<dbReference type="Proteomes" id="UP000295724">
    <property type="component" value="Unassembled WGS sequence"/>
</dbReference>
<dbReference type="GO" id="GO:0019546">
    <property type="term" value="P:L-arginine deiminase pathway"/>
    <property type="evidence" value="ECO:0007669"/>
    <property type="project" value="TreeGrafter"/>
</dbReference>
<dbReference type="PANTHER" id="PTHR47271">
    <property type="entry name" value="ARGININE DEIMINASE"/>
    <property type="match status" value="1"/>
</dbReference>
<dbReference type="InterPro" id="IPR003876">
    <property type="entry name" value="Arg_deiminase"/>
</dbReference>
<dbReference type="Pfam" id="PF02274">
    <property type="entry name" value="ADI"/>
    <property type="match status" value="1"/>
</dbReference>
<dbReference type="OrthoDB" id="9807502at2"/>
<evidence type="ECO:0000256" key="4">
    <source>
        <dbReference type="ARBA" id="ARBA00022801"/>
    </source>
</evidence>
<comment type="pathway">
    <text evidence="1">Amino-acid degradation; L-arginine degradation via ADI pathway; carbamoyl phosphate from L-arginine: step 1/2.</text>
</comment>
<accession>A0A4R6XLN2</accession>
<gene>
    <name evidence="7" type="ORF">C8D91_2427</name>
</gene>
<comment type="catalytic activity">
    <reaction evidence="5">
        <text>L-arginine + H2O = L-citrulline + NH4(+)</text>
        <dbReference type="Rhea" id="RHEA:19597"/>
        <dbReference type="ChEBI" id="CHEBI:15377"/>
        <dbReference type="ChEBI" id="CHEBI:28938"/>
        <dbReference type="ChEBI" id="CHEBI:32682"/>
        <dbReference type="ChEBI" id="CHEBI:57743"/>
        <dbReference type="EC" id="3.5.3.6"/>
    </reaction>
</comment>
<evidence type="ECO:0000313" key="8">
    <source>
        <dbReference type="Proteomes" id="UP000295724"/>
    </source>
</evidence>
<evidence type="ECO:0000256" key="2">
    <source>
        <dbReference type="ARBA" id="ARBA00010206"/>
    </source>
</evidence>
<proteinExistence type="inferred from homology"/>
<evidence type="ECO:0000256" key="5">
    <source>
        <dbReference type="ARBA" id="ARBA00049429"/>
    </source>
</evidence>
<dbReference type="PRINTS" id="PR01466">
    <property type="entry name" value="ARGDEIMINASE"/>
</dbReference>
<comment type="caution">
    <text evidence="7">The sequence shown here is derived from an EMBL/GenBank/DDBJ whole genome shotgun (WGS) entry which is preliminary data.</text>
</comment>
<comment type="similarity">
    <text evidence="2">Belongs to the arginine deiminase family.</text>
</comment>
<protein>
    <recommendedName>
        <fullName evidence="3">arginine deiminase</fullName>
        <ecNumber evidence="3">3.5.3.6</ecNumber>
    </recommendedName>
</protein>
<keyword evidence="8" id="KW-1185">Reference proteome</keyword>
<evidence type="ECO:0000256" key="3">
    <source>
        <dbReference type="ARBA" id="ARBA00012171"/>
    </source>
</evidence>
<evidence type="ECO:0000313" key="7">
    <source>
        <dbReference type="EMBL" id="TDR18507.1"/>
    </source>
</evidence>
<feature type="active site" description="Amidino-cysteine intermediate" evidence="6">
    <location>
        <position position="405"/>
    </location>
</feature>
<evidence type="ECO:0000256" key="6">
    <source>
        <dbReference type="PIRSR" id="PIRSR006356-1"/>
    </source>
</evidence>
<dbReference type="PANTHER" id="PTHR47271:SF2">
    <property type="entry name" value="ARGININE DEIMINASE"/>
    <property type="match status" value="1"/>
</dbReference>
<dbReference type="EMBL" id="SNZB01000005">
    <property type="protein sequence ID" value="TDR18507.1"/>
    <property type="molecule type" value="Genomic_DNA"/>
</dbReference>
<dbReference type="RefSeq" id="WP_099019502.1">
    <property type="nucleotide sequence ID" value="NZ_NIHB01000003.1"/>
</dbReference>
<dbReference type="EC" id="3.5.3.6" evidence="3"/>
<dbReference type="PIRSF" id="PIRSF006356">
    <property type="entry name" value="Arg_deiminase"/>
    <property type="match status" value="1"/>
</dbReference>
<reference evidence="7 8" key="1">
    <citation type="submission" date="2019-03" db="EMBL/GenBank/DDBJ databases">
        <title>Genomic Encyclopedia of Type Strains, Phase IV (KMG-IV): sequencing the most valuable type-strain genomes for metagenomic binning, comparative biology and taxonomic classification.</title>
        <authorList>
            <person name="Goeker M."/>
        </authorList>
    </citation>
    <scope>NUCLEOTIDE SEQUENCE [LARGE SCALE GENOMIC DNA]</scope>
    <source>
        <strain evidence="7 8">DSM 25488</strain>
    </source>
</reference>
<keyword evidence="4" id="KW-0378">Hydrolase</keyword>
<dbReference type="Gene3D" id="3.75.10.10">
    <property type="entry name" value="L-arginine/glycine Amidinotransferase, Chain A"/>
    <property type="match status" value="1"/>
</dbReference>
<dbReference type="SUPFAM" id="SSF55909">
    <property type="entry name" value="Pentein"/>
    <property type="match status" value="1"/>
</dbReference>
<dbReference type="AlphaFoldDB" id="A0A4R6XLN2"/>